<dbReference type="GO" id="GO:0071013">
    <property type="term" value="C:catalytic step 2 spliceosome"/>
    <property type="evidence" value="ECO:0007669"/>
    <property type="project" value="TreeGrafter"/>
</dbReference>
<dbReference type="Proteomes" id="UP000327044">
    <property type="component" value="Unassembled WGS sequence"/>
</dbReference>
<sequence>MLYSQLIGHKKRKKPKHNSTVLSDFKRDVILLTKPECTRTLTGLKKGWAYANGYGVTAATFQKIWTEQEIMHYISTLFAEKLHGCDVKFEILIPFGGTLVKPNLAQGTVLDGAVMCHLFAQKTVYVRCLSSIDDDHTRDNEINERSDRVQLFVSENHHSLEDDIIFCDDTGVDTQFYQSFCDDTEGGPQTSPKQTADSPDNFTSIVEQSFDEIFEHDTTLAIARSVAEKTIEETAEETLLSTLKQFHNKIDQDTTFQFNVFREDIFNCFIRGVRRKQFSPCKRISVLFTDIDNVSEGAVDMGGPTREMFRLLLKHLKNSTLFEGSEHSKNISLCSEHIDNRHYYEAGRMIVLSLMHGGPGPQFLSETLFNYISNGIEATKPSVDEIMNPEIKEELENIKNAPNLIELKRAVWSSTFLSIAGFANISNFTKKENILECAPKHYLIYRTMPALEQFKEGLNILGFLEKLKVFKEFKELMCYTDSKLTANKVSSIFTTKLSESGSNNRNIECKILTFWNDYLCDSEENETQATLEDVLCFATASEKVPPLGYDGQPKLEFLHNEDFLWPKANTCVPILYLPVSYKSNEYEKFKSSFDLENLENGEITHGCWRNEEMQTEHLLRLGQGSNNYSNNAREIREEFREYFKMKKDDDARNEPEHVRKLFIGGLDYRTTDDSLKKHFEHWGEIVDVVVMKDPKTKRSRGFGFITYSRAQMVDDAQNARPHRVDGRVVEPKRAVPRQDIGRPEAGATVKKLFVGGLKEDVEEDDLREHFKNFGTILSCTIVTDKESGKKRGFGFIEFDDYDPVDKICLQRSHQLNGKHIDVKKALSKAEMERAQGGGGPNAGGPIGSAGPRGGPRGGGSGGGNRGNFNNGPQGTTWGGPNRGSGGGGDWNNMPPNQGYNTGGWSGGGNPWDNQGGGNWGNNQGGPAGYGGGGGGGNWGPTNDSFGGGYQQNFGGGAMRSNYQTNRPAPYGKLPNVM</sequence>
<feature type="region of interest" description="Disordered" evidence="6">
    <location>
        <begin position="829"/>
        <end position="977"/>
    </location>
</feature>
<name>A0A5N4AD89_PHOPY</name>
<dbReference type="EMBL" id="VVIM01000008">
    <property type="protein sequence ID" value="KAB0795284.1"/>
    <property type="molecule type" value="Genomic_DNA"/>
</dbReference>
<evidence type="ECO:0000256" key="1">
    <source>
        <dbReference type="ARBA" id="ARBA00022737"/>
    </source>
</evidence>
<evidence type="ECO:0008006" key="11">
    <source>
        <dbReference type="Google" id="ProtNLM"/>
    </source>
</evidence>
<dbReference type="InParanoid" id="A0A5N4AD89"/>
<keyword evidence="1" id="KW-0677">Repeat</keyword>
<dbReference type="GO" id="GO:0004842">
    <property type="term" value="F:ubiquitin-protein transferase activity"/>
    <property type="evidence" value="ECO:0007669"/>
    <property type="project" value="InterPro"/>
</dbReference>
<feature type="compositionally biased region" description="Gly residues" evidence="6">
    <location>
        <begin position="835"/>
        <end position="865"/>
    </location>
</feature>
<feature type="domain" description="HECT" evidence="8">
    <location>
        <begin position="282"/>
        <end position="318"/>
    </location>
</feature>
<dbReference type="GO" id="GO:0009966">
    <property type="term" value="P:regulation of signal transduction"/>
    <property type="evidence" value="ECO:0007669"/>
    <property type="project" value="UniProtKB-ARBA"/>
</dbReference>
<evidence type="ECO:0000313" key="10">
    <source>
        <dbReference type="Proteomes" id="UP000327044"/>
    </source>
</evidence>
<comment type="caution">
    <text evidence="9">The sequence shown here is derived from an EMBL/GenBank/DDBJ whole genome shotgun (WGS) entry which is preliminary data.</text>
</comment>
<evidence type="ECO:0000256" key="2">
    <source>
        <dbReference type="ARBA" id="ARBA00022786"/>
    </source>
</evidence>
<dbReference type="Gene3D" id="3.30.70.330">
    <property type="match status" value="2"/>
</dbReference>
<dbReference type="PROSITE" id="PS50102">
    <property type="entry name" value="RRM"/>
    <property type="match status" value="2"/>
</dbReference>
<evidence type="ECO:0000256" key="5">
    <source>
        <dbReference type="PROSITE-ProRule" id="PRU00176"/>
    </source>
</evidence>
<dbReference type="GO" id="GO:0003730">
    <property type="term" value="F:mRNA 3'-UTR binding"/>
    <property type="evidence" value="ECO:0007669"/>
    <property type="project" value="TreeGrafter"/>
</dbReference>
<gene>
    <name evidence="9" type="ORF">PPYR_12123</name>
</gene>
<feature type="compositionally biased region" description="Gly residues" evidence="6">
    <location>
        <begin position="900"/>
        <end position="938"/>
    </location>
</feature>
<dbReference type="SMART" id="SM00119">
    <property type="entry name" value="HECTc"/>
    <property type="match status" value="1"/>
</dbReference>
<dbReference type="FunFam" id="3.30.70.330:FF:000040">
    <property type="entry name" value="Heterogeneous nuclear ribonucleoprotein A2/B1"/>
    <property type="match status" value="1"/>
</dbReference>
<dbReference type="Pfam" id="PF00632">
    <property type="entry name" value="HECT"/>
    <property type="match status" value="1"/>
</dbReference>
<dbReference type="InterPro" id="IPR035983">
    <property type="entry name" value="Hect_E3_ubiquitin_ligase"/>
</dbReference>
<protein>
    <recommendedName>
        <fullName evidence="11">RRM domain-containing protein</fullName>
    </recommendedName>
</protein>
<keyword evidence="3 5" id="KW-0694">RNA-binding</keyword>
<dbReference type="CDD" id="cd12328">
    <property type="entry name" value="RRM2_hnRNPA_like"/>
    <property type="match status" value="1"/>
</dbReference>
<dbReference type="PANTHER" id="PTHR48026">
    <property type="entry name" value="HOMOLOGOUS TO DROSOPHILA SQD (SQUID) PROTEIN"/>
    <property type="match status" value="1"/>
</dbReference>
<evidence type="ECO:0000256" key="4">
    <source>
        <dbReference type="PROSITE-ProRule" id="PRU00104"/>
    </source>
</evidence>
<dbReference type="InterPro" id="IPR035979">
    <property type="entry name" value="RBD_domain_sf"/>
</dbReference>
<dbReference type="Gene3D" id="3.30.2410.10">
    <property type="entry name" value="Hect, E3 ligase catalytic domain"/>
    <property type="match status" value="1"/>
</dbReference>
<dbReference type="InterPro" id="IPR000504">
    <property type="entry name" value="RRM_dom"/>
</dbReference>
<accession>A0A5N4AD89</accession>
<keyword evidence="2 4" id="KW-0833">Ubl conjugation pathway</keyword>
<dbReference type="PANTHER" id="PTHR48026:SF14">
    <property type="entry name" value="HETEROGENEOUS NUCLEAR RIBONUCLEOPROTEIN A1"/>
    <property type="match status" value="1"/>
</dbReference>
<dbReference type="Gene3D" id="3.90.1750.10">
    <property type="entry name" value="Hect, E3 ligase catalytic domains"/>
    <property type="match status" value="1"/>
</dbReference>
<organism evidence="9 10">
    <name type="scientific">Photinus pyralis</name>
    <name type="common">Common eastern firefly</name>
    <name type="synonym">Lampyris pyralis</name>
    <dbReference type="NCBI Taxonomy" id="7054"/>
    <lineage>
        <taxon>Eukaryota</taxon>
        <taxon>Metazoa</taxon>
        <taxon>Ecdysozoa</taxon>
        <taxon>Arthropoda</taxon>
        <taxon>Hexapoda</taxon>
        <taxon>Insecta</taxon>
        <taxon>Pterygota</taxon>
        <taxon>Neoptera</taxon>
        <taxon>Endopterygota</taxon>
        <taxon>Coleoptera</taxon>
        <taxon>Polyphaga</taxon>
        <taxon>Elateriformia</taxon>
        <taxon>Elateroidea</taxon>
        <taxon>Lampyridae</taxon>
        <taxon>Lampyrinae</taxon>
        <taxon>Photinus</taxon>
    </lineage>
</organism>
<dbReference type="SUPFAM" id="SSF54928">
    <property type="entry name" value="RNA-binding domain, RBD"/>
    <property type="match status" value="2"/>
</dbReference>
<feature type="compositionally biased region" description="Low complexity" evidence="6">
    <location>
        <begin position="866"/>
        <end position="875"/>
    </location>
</feature>
<keyword evidence="10" id="KW-1185">Reference proteome</keyword>
<dbReference type="GO" id="GO:0000398">
    <property type="term" value="P:mRNA splicing, via spliceosome"/>
    <property type="evidence" value="ECO:0007669"/>
    <property type="project" value="TreeGrafter"/>
</dbReference>
<comment type="caution">
    <text evidence="4">Lacks conserved residue(s) required for the propagation of feature annotation.</text>
</comment>
<dbReference type="SUPFAM" id="SSF56204">
    <property type="entry name" value="Hect, E3 ligase catalytic domain"/>
    <property type="match status" value="1"/>
</dbReference>
<feature type="domain" description="RRM" evidence="7">
    <location>
        <begin position="750"/>
        <end position="827"/>
    </location>
</feature>
<dbReference type="AlphaFoldDB" id="A0A5N4AD89"/>
<evidence type="ECO:0000259" key="7">
    <source>
        <dbReference type="PROSITE" id="PS50102"/>
    </source>
</evidence>
<feature type="compositionally biased region" description="Gly residues" evidence="6">
    <location>
        <begin position="876"/>
        <end position="889"/>
    </location>
</feature>
<feature type="compositionally biased region" description="Gly residues" evidence="6">
    <location>
        <begin position="945"/>
        <end position="957"/>
    </location>
</feature>
<feature type="domain" description="RRM" evidence="7">
    <location>
        <begin position="659"/>
        <end position="735"/>
    </location>
</feature>
<dbReference type="PROSITE" id="PS50237">
    <property type="entry name" value="HECT"/>
    <property type="match status" value="1"/>
</dbReference>
<proteinExistence type="predicted"/>
<evidence type="ECO:0000259" key="8">
    <source>
        <dbReference type="PROSITE" id="PS50237"/>
    </source>
</evidence>
<evidence type="ECO:0000256" key="3">
    <source>
        <dbReference type="ARBA" id="ARBA00022884"/>
    </source>
</evidence>
<dbReference type="GO" id="GO:0098687">
    <property type="term" value="C:chromosomal region"/>
    <property type="evidence" value="ECO:0007669"/>
    <property type="project" value="UniProtKB-ARBA"/>
</dbReference>
<dbReference type="CDD" id="cd12578">
    <property type="entry name" value="RRM1_hnRNPA_like"/>
    <property type="match status" value="1"/>
</dbReference>
<reference evidence="9 10" key="1">
    <citation type="journal article" date="2018" name="Elife">
        <title>Firefly genomes illuminate parallel origins of bioluminescence in beetles.</title>
        <authorList>
            <person name="Fallon T.R."/>
            <person name="Lower S.E."/>
            <person name="Chang C.H."/>
            <person name="Bessho-Uehara M."/>
            <person name="Martin G.J."/>
            <person name="Bewick A.J."/>
            <person name="Behringer M."/>
            <person name="Debat H.J."/>
            <person name="Wong I."/>
            <person name="Day J.C."/>
            <person name="Suvorov A."/>
            <person name="Silva C.J."/>
            <person name="Stanger-Hall K.F."/>
            <person name="Hall D.W."/>
            <person name="Schmitz R.J."/>
            <person name="Nelson D.R."/>
            <person name="Lewis S.M."/>
            <person name="Shigenobu S."/>
            <person name="Bybee S.M."/>
            <person name="Larracuente A.M."/>
            <person name="Oba Y."/>
            <person name="Weng J.K."/>
        </authorList>
    </citation>
    <scope>NUCLEOTIDE SEQUENCE [LARGE SCALE GENOMIC DNA]</scope>
    <source>
        <strain evidence="9">1611_PpyrPB1</strain>
        <tissue evidence="9">Whole body</tissue>
    </source>
</reference>
<dbReference type="InterPro" id="IPR000569">
    <property type="entry name" value="HECT_dom"/>
</dbReference>
<dbReference type="SMART" id="SM00360">
    <property type="entry name" value="RRM"/>
    <property type="match status" value="2"/>
</dbReference>
<evidence type="ECO:0000313" key="9">
    <source>
        <dbReference type="EMBL" id="KAB0795284.1"/>
    </source>
</evidence>
<dbReference type="Pfam" id="PF00076">
    <property type="entry name" value="RRM_1"/>
    <property type="match status" value="2"/>
</dbReference>
<evidence type="ECO:0000256" key="6">
    <source>
        <dbReference type="SAM" id="MobiDB-lite"/>
    </source>
</evidence>
<dbReference type="InterPro" id="IPR012677">
    <property type="entry name" value="Nucleotide-bd_a/b_plait_sf"/>
</dbReference>